<accession>A0A0F9KJK4</accession>
<comment type="caution">
    <text evidence="1">The sequence shown here is derived from an EMBL/GenBank/DDBJ whole genome shotgun (WGS) entry which is preliminary data.</text>
</comment>
<proteinExistence type="predicted"/>
<organism evidence="1">
    <name type="scientific">marine sediment metagenome</name>
    <dbReference type="NCBI Taxonomy" id="412755"/>
    <lineage>
        <taxon>unclassified sequences</taxon>
        <taxon>metagenomes</taxon>
        <taxon>ecological metagenomes</taxon>
    </lineage>
</organism>
<dbReference type="AlphaFoldDB" id="A0A0F9KJK4"/>
<name>A0A0F9KJK4_9ZZZZ</name>
<evidence type="ECO:0000313" key="1">
    <source>
        <dbReference type="EMBL" id="KKM82158.1"/>
    </source>
</evidence>
<protein>
    <submittedName>
        <fullName evidence="1">Uncharacterized protein</fullName>
    </submittedName>
</protein>
<sequence>MIIPKKCPACGVKADPLKNRCPTCSHPYALVDGAGSRTCQRCGESISFQQRPGGARVSVNPRWVQGYDKDGEVVRIRCPHIATCTGIG</sequence>
<reference evidence="1" key="1">
    <citation type="journal article" date="2015" name="Nature">
        <title>Complex archaea that bridge the gap between prokaryotes and eukaryotes.</title>
        <authorList>
            <person name="Spang A."/>
            <person name="Saw J.H."/>
            <person name="Jorgensen S.L."/>
            <person name="Zaremba-Niedzwiedzka K."/>
            <person name="Martijn J."/>
            <person name="Lind A.E."/>
            <person name="van Eijk R."/>
            <person name="Schleper C."/>
            <person name="Guy L."/>
            <person name="Ettema T.J."/>
        </authorList>
    </citation>
    <scope>NUCLEOTIDE SEQUENCE</scope>
</reference>
<dbReference type="EMBL" id="LAZR01007907">
    <property type="protein sequence ID" value="KKM82158.1"/>
    <property type="molecule type" value="Genomic_DNA"/>
</dbReference>
<gene>
    <name evidence="1" type="ORF">LCGC14_1322410</name>
</gene>